<dbReference type="Pfam" id="PF13926">
    <property type="entry name" value="DUF4211"/>
    <property type="match status" value="1"/>
</dbReference>
<accession>A0A1A9UQS0</accession>
<dbReference type="PANTHER" id="PTHR14689">
    <property type="entry name" value="PHORBOL-ESTER_DAG-TYPE DOMAIN-CONTAINING PROTEIN"/>
    <property type="match status" value="1"/>
</dbReference>
<feature type="coiled-coil region" evidence="1">
    <location>
        <begin position="176"/>
        <end position="203"/>
    </location>
</feature>
<dbReference type="GO" id="GO:0005634">
    <property type="term" value="C:nucleus"/>
    <property type="evidence" value="ECO:0007669"/>
    <property type="project" value="TreeGrafter"/>
</dbReference>
<feature type="region of interest" description="Disordered" evidence="2">
    <location>
        <begin position="306"/>
        <end position="364"/>
    </location>
</feature>
<feature type="compositionally biased region" description="Polar residues" evidence="2">
    <location>
        <begin position="312"/>
        <end position="326"/>
    </location>
</feature>
<evidence type="ECO:0000256" key="2">
    <source>
        <dbReference type="SAM" id="MobiDB-lite"/>
    </source>
</evidence>
<evidence type="ECO:0000313" key="4">
    <source>
        <dbReference type="EnsemblMetazoa" id="GAUT012357-PA"/>
    </source>
</evidence>
<proteinExistence type="predicted"/>
<dbReference type="InterPro" id="IPR025451">
    <property type="entry name" value="DUF4211"/>
</dbReference>
<feature type="compositionally biased region" description="Low complexity" evidence="2">
    <location>
        <begin position="510"/>
        <end position="525"/>
    </location>
</feature>
<dbReference type="AlphaFoldDB" id="A0A1A9UQS0"/>
<feature type="compositionally biased region" description="Low complexity" evidence="2">
    <location>
        <begin position="340"/>
        <end position="364"/>
    </location>
</feature>
<feature type="region of interest" description="Disordered" evidence="2">
    <location>
        <begin position="452"/>
        <end position="528"/>
    </location>
</feature>
<feature type="domain" description="DUF4211" evidence="3">
    <location>
        <begin position="665"/>
        <end position="788"/>
    </location>
</feature>
<feature type="region of interest" description="Disordered" evidence="2">
    <location>
        <begin position="139"/>
        <end position="159"/>
    </location>
</feature>
<dbReference type="EnsemblMetazoa" id="GAUT012357-RA">
    <property type="protein sequence ID" value="GAUT012357-PA"/>
    <property type="gene ID" value="GAUT012357"/>
</dbReference>
<feature type="region of interest" description="Disordered" evidence="2">
    <location>
        <begin position="211"/>
        <end position="241"/>
    </location>
</feature>
<dbReference type="VEuPathDB" id="VectorBase:GAUT012357"/>
<name>A0A1A9UQS0_GLOAU</name>
<dbReference type="PANTHER" id="PTHR14689:SF0">
    <property type="entry name" value="COILED-COIL DOMAIN-CONTAINING PROTEIN 82"/>
    <property type="match status" value="1"/>
</dbReference>
<protein>
    <submittedName>
        <fullName evidence="4">DUF4211 domain-containing protein</fullName>
    </submittedName>
</protein>
<dbReference type="Proteomes" id="UP000078200">
    <property type="component" value="Unassembled WGS sequence"/>
</dbReference>
<evidence type="ECO:0000313" key="5">
    <source>
        <dbReference type="Proteomes" id="UP000078200"/>
    </source>
</evidence>
<feature type="compositionally biased region" description="Acidic residues" evidence="2">
    <location>
        <begin position="462"/>
        <end position="474"/>
    </location>
</feature>
<dbReference type="STRING" id="7395.A0A1A9UQS0"/>
<evidence type="ECO:0000259" key="3">
    <source>
        <dbReference type="Pfam" id="PF13926"/>
    </source>
</evidence>
<organism evidence="4 5">
    <name type="scientific">Glossina austeni</name>
    <name type="common">Savannah tsetse fly</name>
    <dbReference type="NCBI Taxonomy" id="7395"/>
    <lineage>
        <taxon>Eukaryota</taxon>
        <taxon>Metazoa</taxon>
        <taxon>Ecdysozoa</taxon>
        <taxon>Arthropoda</taxon>
        <taxon>Hexapoda</taxon>
        <taxon>Insecta</taxon>
        <taxon>Pterygota</taxon>
        <taxon>Neoptera</taxon>
        <taxon>Endopterygota</taxon>
        <taxon>Diptera</taxon>
        <taxon>Brachycera</taxon>
        <taxon>Muscomorpha</taxon>
        <taxon>Hippoboscoidea</taxon>
        <taxon>Glossinidae</taxon>
        <taxon>Glossina</taxon>
    </lineage>
</organism>
<feature type="compositionally biased region" description="Basic residues" evidence="2">
    <location>
        <begin position="492"/>
        <end position="508"/>
    </location>
</feature>
<keyword evidence="1" id="KW-0175">Coiled coil</keyword>
<evidence type="ECO:0000256" key="1">
    <source>
        <dbReference type="SAM" id="Coils"/>
    </source>
</evidence>
<sequence length="888" mass="96857">MDPNSSPWPYAYNRIVPPASGSSSAEDFQHPHLASSAQSLLLQAASFNAAASGGSFVSPSPISSYNPVFQQIYHHAASAVQPKPAHFASTTVNTPHRQLQIPATLDKQLTSFQNQAAIAAVSSAAAAAVNNAAATNYYGENSSSSGASPSPTTASITPTTLSWNAPTMLSNTFLAVQQQTQQQQQAQQQQQQQQQQHQQQQLNLVTDKVAEEKQVQQQQQMSVAKPTKTPPQSATKPNSATGAAASSSLAVAVNNGSAAAVTTVVGAAAGSGTTYVPPEKKPVVGTSIGEKKTQFMDSYLKFLQGDREEETATSSKSGRRNNVQKSQGGGGGGGKRSKQNNSTNNATNNASNNSGGGVAAPAQSEEAVAAGHLQGSMVDAHAAGGTLMTGDDGHQIKILSQTQILPKKRPHAQMAAAAAAAAASPSAISNPLNLPPRREQCLRKAKQNSIAVLGTGGGNDDQMAEPDEFADSDTDPVWTPQDDDSNDDGRGYKRKAARRSKGSPRKHFSQQQQPQQQQQQQQPQQHHNAVVSNDGYTLNQEIASSSSGYGNTTGAGATSSSSGYGNTTGAGASDNFKTGDFIVLRSDLVNDWPTIWQVDSKCILQKYEPFYQNGKMFYRNMSKYASWNLETKKLYLKAPVRIQVQSHTETIVEFMRSELLADDTEQFIEKIMEDYLSFRDHFEIYIQTMISQVLDPSFFSEITREKDEYFLASVRAIDTIMENCKRKLLSITPWTRSVIASIETWPKCHVFTEWGQNNLTQKNCAGCHQPGISVRFLLFGHPYNSNTMQSVPTDARITYEKDILLCRICAARADIFHKIAHEKYNLYINCSRRVSELQQENPGKTSTEILNDLLAEHNWIDELFRNMRNSWAEVESLERQKRFREVSQ</sequence>
<keyword evidence="5" id="KW-1185">Reference proteome</keyword>
<reference evidence="4" key="1">
    <citation type="submission" date="2020-05" db="UniProtKB">
        <authorList>
            <consortium name="EnsemblMetazoa"/>
        </authorList>
    </citation>
    <scope>IDENTIFICATION</scope>
    <source>
        <strain evidence="4">TTRI</strain>
    </source>
</reference>
<feature type="compositionally biased region" description="Low complexity" evidence="2">
    <location>
        <begin position="142"/>
        <end position="159"/>
    </location>
</feature>